<reference evidence="2" key="1">
    <citation type="submission" date="2021-01" db="EMBL/GenBank/DDBJ databases">
        <authorList>
            <person name="Corre E."/>
            <person name="Pelletier E."/>
            <person name="Niang G."/>
            <person name="Scheremetjew M."/>
            <person name="Finn R."/>
            <person name="Kale V."/>
            <person name="Holt S."/>
            <person name="Cochrane G."/>
            <person name="Meng A."/>
            <person name="Brown T."/>
            <person name="Cohen L."/>
        </authorList>
    </citation>
    <scope>NUCLEOTIDE SEQUENCE</scope>
    <source>
        <strain evidence="2">308</strain>
    </source>
</reference>
<gene>
    <name evidence="2" type="ORF">CHYS00102_LOCUS14821</name>
</gene>
<name>A0A7S1BJZ0_9STRA</name>
<dbReference type="InterPro" id="IPR003826">
    <property type="entry name" value="AdoMetDC_fam_prok"/>
</dbReference>
<dbReference type="AlphaFoldDB" id="A0A7S1BJZ0"/>
<organism evidence="2">
    <name type="scientific">Corethron hystrix</name>
    <dbReference type="NCBI Taxonomy" id="216773"/>
    <lineage>
        <taxon>Eukaryota</taxon>
        <taxon>Sar</taxon>
        <taxon>Stramenopiles</taxon>
        <taxon>Ochrophyta</taxon>
        <taxon>Bacillariophyta</taxon>
        <taxon>Coscinodiscophyceae</taxon>
        <taxon>Corethrophycidae</taxon>
        <taxon>Corethrales</taxon>
        <taxon>Corethraceae</taxon>
        <taxon>Corethron</taxon>
    </lineage>
</organism>
<dbReference type="EMBL" id="HBFR01020574">
    <property type="protein sequence ID" value="CAD8887623.1"/>
    <property type="molecule type" value="Transcribed_RNA"/>
</dbReference>
<dbReference type="Pfam" id="PF02675">
    <property type="entry name" value="AdoMet_dc"/>
    <property type="match status" value="1"/>
</dbReference>
<comment type="cofactor">
    <cofactor evidence="1">
        <name>pyruvate</name>
        <dbReference type="ChEBI" id="CHEBI:15361"/>
    </cofactor>
</comment>
<accession>A0A7S1BJZ0</accession>
<dbReference type="GO" id="GO:0004014">
    <property type="term" value="F:adenosylmethionine decarboxylase activity"/>
    <property type="evidence" value="ECO:0007669"/>
    <property type="project" value="InterPro"/>
</dbReference>
<evidence type="ECO:0000313" key="2">
    <source>
        <dbReference type="EMBL" id="CAD8887623.1"/>
    </source>
</evidence>
<dbReference type="GO" id="GO:0008295">
    <property type="term" value="P:spermidine biosynthetic process"/>
    <property type="evidence" value="ECO:0007669"/>
    <property type="project" value="InterPro"/>
</dbReference>
<proteinExistence type="predicted"/>
<evidence type="ECO:0000256" key="1">
    <source>
        <dbReference type="ARBA" id="ARBA00001928"/>
    </source>
</evidence>
<protein>
    <submittedName>
        <fullName evidence="2">Uncharacterized protein</fullName>
    </submittedName>
</protein>
<sequence>MQKVSPGIIMIVEAENASLILQPLKKIEDNIVQALKKEGLTVVDTVHDSDNVIIVILEEGYVISHIWPVQKYCAFDIHFWSKFEKHQNVKDSLLLAVGSKNKASSSFRIVAGGMFDVRTWEGDEKIRGPQNTIPCSDIEIPPENIEVGEKSTMIDIVLEESMKIFGDGEDVVVVVCGQKESEPCRSLDLLQEKHNLDDIQVFWTCPHANEFMEDFEKILFNCELDASRALRNSLTDGKKIEAIVFDSTASYPMSQILFKIFSDFKNRLMLRKDPSVVAISLGDSKLWHSIFVNRFRREMIRRDPVYSSEVLFVGHDTNIKLNIVRVDDLFVKKN</sequence>